<keyword evidence="4" id="KW-1133">Transmembrane helix</keyword>
<protein>
    <submittedName>
        <fullName evidence="6">SPFH domain-containing protein</fullName>
    </submittedName>
</protein>
<keyword evidence="4" id="KW-0472">Membrane</keyword>
<dbReference type="Proteomes" id="UP001596058">
    <property type="component" value="Unassembled WGS sequence"/>
</dbReference>
<evidence type="ECO:0000313" key="7">
    <source>
        <dbReference type="Proteomes" id="UP001596058"/>
    </source>
</evidence>
<proteinExistence type="inferred from homology"/>
<gene>
    <name evidence="6" type="ORF">ACFPZ3_49885</name>
</gene>
<dbReference type="RefSeq" id="WP_379521469.1">
    <property type="nucleotide sequence ID" value="NZ_JBHSPA010000073.1"/>
</dbReference>
<dbReference type="EMBL" id="JBHSPA010000073">
    <property type="protein sequence ID" value="MFC5832011.1"/>
    <property type="molecule type" value="Genomic_DNA"/>
</dbReference>
<name>A0ABW1D4J6_9ACTN</name>
<dbReference type="InterPro" id="IPR001107">
    <property type="entry name" value="Band_7"/>
</dbReference>
<organism evidence="6 7">
    <name type="scientific">Nonomuraea insulae</name>
    <dbReference type="NCBI Taxonomy" id="1616787"/>
    <lineage>
        <taxon>Bacteria</taxon>
        <taxon>Bacillati</taxon>
        <taxon>Actinomycetota</taxon>
        <taxon>Actinomycetes</taxon>
        <taxon>Streptosporangiales</taxon>
        <taxon>Streptosporangiaceae</taxon>
        <taxon>Nonomuraea</taxon>
    </lineage>
</organism>
<feature type="transmembrane region" description="Helical" evidence="4">
    <location>
        <begin position="136"/>
        <end position="154"/>
    </location>
</feature>
<evidence type="ECO:0000256" key="1">
    <source>
        <dbReference type="ARBA" id="ARBA00008164"/>
    </source>
</evidence>
<sequence length="538" mass="58365">MSRPREALIQAGQGIAQAVAQGGDVRQAMGGAIGQAIDQAGQLGEQARGFALNPHDFAAARDGGVSIGTLIEARTASLNEAGEIVNRSFAENGMHVISPVVIPKGSTAKVIVPLGILVLLGLMGALANIIPNADVVFGPHYWVVLVLAAVFLWWRRSVVMVPEGCKALITQFGKLVHIAEPGRVTLFNPWKRVSYIVNTTREYPFNAPISEAPTQQGVKASVDLFLQFRIENPAEFIFVLGSVSGFQSKLQNAISEVTRSLIYAQRAEEIYDLVGESTLGMLESLNQQFLPAVRLTDVNITHAEPSSQEYRMDLAAPEMVRVAKEAYTYEYELQLRKEQNEGDLVKELAGLQETLSAIQAEIAGYQARMDTALERATNQATAQARQRLVEAESTANANAALLEAQALDIRALSAAEAPEILDYRFQQDLLTKLESVATRLPQVVQIGEQTDIDFLALAQQLVGGKGAVLFSAEDMAAIRGRLDEIGARVRDRGDEIAALLEKAAADVERPPETPEPDAELEMTVERLLPSGKHHESEA</sequence>
<evidence type="ECO:0000256" key="2">
    <source>
        <dbReference type="SAM" id="Coils"/>
    </source>
</evidence>
<evidence type="ECO:0000259" key="5">
    <source>
        <dbReference type="SMART" id="SM00244"/>
    </source>
</evidence>
<dbReference type="Pfam" id="PF01145">
    <property type="entry name" value="Band_7"/>
    <property type="match status" value="1"/>
</dbReference>
<feature type="transmembrane region" description="Helical" evidence="4">
    <location>
        <begin position="110"/>
        <end position="130"/>
    </location>
</feature>
<feature type="domain" description="Band 7" evidence="5">
    <location>
        <begin position="156"/>
        <end position="319"/>
    </location>
</feature>
<keyword evidence="2" id="KW-0175">Coiled coil</keyword>
<dbReference type="InterPro" id="IPR036013">
    <property type="entry name" value="Band_7/SPFH_dom_sf"/>
</dbReference>
<dbReference type="PANTHER" id="PTHR10264:SF19">
    <property type="entry name" value="AT06885P-RELATED"/>
    <property type="match status" value="1"/>
</dbReference>
<comment type="similarity">
    <text evidence="1">Belongs to the band 7/mec-2 family.</text>
</comment>
<feature type="region of interest" description="Disordered" evidence="3">
    <location>
        <begin position="505"/>
        <end position="538"/>
    </location>
</feature>
<dbReference type="SUPFAM" id="SSF117892">
    <property type="entry name" value="Band 7/SPFH domain"/>
    <property type="match status" value="1"/>
</dbReference>
<keyword evidence="4" id="KW-0812">Transmembrane</keyword>
<dbReference type="PANTHER" id="PTHR10264">
    <property type="entry name" value="BAND 7 PROTEIN-RELATED"/>
    <property type="match status" value="1"/>
</dbReference>
<dbReference type="Gene3D" id="3.30.479.30">
    <property type="entry name" value="Band 7 domain"/>
    <property type="match status" value="1"/>
</dbReference>
<evidence type="ECO:0000256" key="3">
    <source>
        <dbReference type="SAM" id="MobiDB-lite"/>
    </source>
</evidence>
<evidence type="ECO:0000313" key="6">
    <source>
        <dbReference type="EMBL" id="MFC5832011.1"/>
    </source>
</evidence>
<reference evidence="7" key="1">
    <citation type="journal article" date="2019" name="Int. J. Syst. Evol. Microbiol.">
        <title>The Global Catalogue of Microorganisms (GCM) 10K type strain sequencing project: providing services to taxonomists for standard genome sequencing and annotation.</title>
        <authorList>
            <consortium name="The Broad Institute Genomics Platform"/>
            <consortium name="The Broad Institute Genome Sequencing Center for Infectious Disease"/>
            <person name="Wu L."/>
            <person name="Ma J."/>
        </authorList>
    </citation>
    <scope>NUCLEOTIDE SEQUENCE [LARGE SCALE GENOMIC DNA]</scope>
    <source>
        <strain evidence="7">CCUG 53903</strain>
    </source>
</reference>
<comment type="caution">
    <text evidence="6">The sequence shown here is derived from an EMBL/GenBank/DDBJ whole genome shotgun (WGS) entry which is preliminary data.</text>
</comment>
<accession>A0ABW1D4J6</accession>
<feature type="coiled-coil region" evidence="2">
    <location>
        <begin position="348"/>
        <end position="375"/>
    </location>
</feature>
<keyword evidence="7" id="KW-1185">Reference proteome</keyword>
<dbReference type="SMART" id="SM00244">
    <property type="entry name" value="PHB"/>
    <property type="match status" value="1"/>
</dbReference>
<dbReference type="InterPro" id="IPR043202">
    <property type="entry name" value="Band-7_stomatin-like"/>
</dbReference>
<evidence type="ECO:0000256" key="4">
    <source>
        <dbReference type="SAM" id="Phobius"/>
    </source>
</evidence>